<evidence type="ECO:0000313" key="2">
    <source>
        <dbReference type="EMBL" id="KAH0454386.1"/>
    </source>
</evidence>
<protein>
    <submittedName>
        <fullName evidence="2">Uncharacterized protein</fullName>
    </submittedName>
</protein>
<keyword evidence="3" id="KW-1185">Reference proteome</keyword>
<sequence length="105" mass="11627">MSSPAYVGGPGRYVKRRLFKNSARTPYERPPSEARGVRSTTTVKGNNGRWLPTFMEPVSRFITRTACRLLSSVLPKRLSAPSGVEEKHLVKLDTPVLILAVSDTN</sequence>
<organism evidence="2 3">
    <name type="scientific">Dendrobium chrysotoxum</name>
    <name type="common">Orchid</name>
    <dbReference type="NCBI Taxonomy" id="161865"/>
    <lineage>
        <taxon>Eukaryota</taxon>
        <taxon>Viridiplantae</taxon>
        <taxon>Streptophyta</taxon>
        <taxon>Embryophyta</taxon>
        <taxon>Tracheophyta</taxon>
        <taxon>Spermatophyta</taxon>
        <taxon>Magnoliopsida</taxon>
        <taxon>Liliopsida</taxon>
        <taxon>Asparagales</taxon>
        <taxon>Orchidaceae</taxon>
        <taxon>Epidendroideae</taxon>
        <taxon>Malaxideae</taxon>
        <taxon>Dendrobiinae</taxon>
        <taxon>Dendrobium</taxon>
    </lineage>
</organism>
<dbReference type="AlphaFoldDB" id="A0AAV7GE72"/>
<evidence type="ECO:0000256" key="1">
    <source>
        <dbReference type="SAM" id="MobiDB-lite"/>
    </source>
</evidence>
<name>A0AAV7GE72_DENCH</name>
<comment type="caution">
    <text evidence="2">The sequence shown here is derived from an EMBL/GenBank/DDBJ whole genome shotgun (WGS) entry which is preliminary data.</text>
</comment>
<proteinExistence type="predicted"/>
<reference evidence="2 3" key="1">
    <citation type="journal article" date="2021" name="Hortic Res">
        <title>Chromosome-scale assembly of the Dendrobium chrysotoxum genome enhances the understanding of orchid evolution.</title>
        <authorList>
            <person name="Zhang Y."/>
            <person name="Zhang G.Q."/>
            <person name="Zhang D."/>
            <person name="Liu X.D."/>
            <person name="Xu X.Y."/>
            <person name="Sun W.H."/>
            <person name="Yu X."/>
            <person name="Zhu X."/>
            <person name="Wang Z.W."/>
            <person name="Zhao X."/>
            <person name="Zhong W.Y."/>
            <person name="Chen H."/>
            <person name="Yin W.L."/>
            <person name="Huang T."/>
            <person name="Niu S.C."/>
            <person name="Liu Z.J."/>
        </authorList>
    </citation>
    <scope>NUCLEOTIDE SEQUENCE [LARGE SCALE GENOMIC DNA]</scope>
    <source>
        <strain evidence="2">Lindl</strain>
    </source>
</reference>
<dbReference type="Proteomes" id="UP000775213">
    <property type="component" value="Unassembled WGS sequence"/>
</dbReference>
<accession>A0AAV7GE72</accession>
<feature type="compositionally biased region" description="Basic and acidic residues" evidence="1">
    <location>
        <begin position="26"/>
        <end position="36"/>
    </location>
</feature>
<evidence type="ECO:0000313" key="3">
    <source>
        <dbReference type="Proteomes" id="UP000775213"/>
    </source>
</evidence>
<dbReference type="EMBL" id="JAGFBR010000015">
    <property type="protein sequence ID" value="KAH0454386.1"/>
    <property type="molecule type" value="Genomic_DNA"/>
</dbReference>
<gene>
    <name evidence="2" type="ORF">IEQ34_016310</name>
</gene>
<feature type="region of interest" description="Disordered" evidence="1">
    <location>
        <begin position="18"/>
        <end position="48"/>
    </location>
</feature>